<name>A0A395X7N4_9FIRM</name>
<sequence length="117" mass="13629">MTKRINYPEHPGSTYEEPTYEDPVYQKDNADLLVAIYDYCCRRNYSAALQEYINQTIALLTSKTSNYPYVESLVMNVVSAVDMFAFWEGFKACRDILSGNVFQQIFESLDDEEDDYE</sequence>
<comment type="caution">
    <text evidence="2">The sequence shown here is derived from an EMBL/GenBank/DDBJ whole genome shotgun (WGS) entry which is preliminary data.</text>
</comment>
<protein>
    <submittedName>
        <fullName evidence="2">Uncharacterized protein</fullName>
    </submittedName>
</protein>
<accession>A0A395X7N4</accession>
<dbReference type="RefSeq" id="WP_118051555.1">
    <property type="nucleotide sequence ID" value="NZ_QRZI01000005.1"/>
</dbReference>
<reference evidence="2 3" key="1">
    <citation type="submission" date="2018-08" db="EMBL/GenBank/DDBJ databases">
        <title>A genome reference for cultivated species of the human gut microbiota.</title>
        <authorList>
            <person name="Zou Y."/>
            <person name="Xue W."/>
            <person name="Luo G."/>
        </authorList>
    </citation>
    <scope>NUCLEOTIDE SEQUENCE [LARGE SCALE GENOMIC DNA]</scope>
    <source>
        <strain evidence="2 3">AF14-23</strain>
    </source>
</reference>
<evidence type="ECO:0000313" key="3">
    <source>
        <dbReference type="Proteomes" id="UP000265828"/>
    </source>
</evidence>
<dbReference type="Proteomes" id="UP000265828">
    <property type="component" value="Unassembled WGS sequence"/>
</dbReference>
<dbReference type="EMBL" id="QRZI01000005">
    <property type="protein sequence ID" value="RGV64203.1"/>
    <property type="molecule type" value="Genomic_DNA"/>
</dbReference>
<organism evidence="2 3">
    <name type="scientific">Blautia obeum</name>
    <dbReference type="NCBI Taxonomy" id="40520"/>
    <lineage>
        <taxon>Bacteria</taxon>
        <taxon>Bacillati</taxon>
        <taxon>Bacillota</taxon>
        <taxon>Clostridia</taxon>
        <taxon>Lachnospirales</taxon>
        <taxon>Lachnospiraceae</taxon>
        <taxon>Blautia</taxon>
    </lineage>
</organism>
<dbReference type="AlphaFoldDB" id="A0A395X7N4"/>
<evidence type="ECO:0000313" key="2">
    <source>
        <dbReference type="EMBL" id="RGV64203.1"/>
    </source>
</evidence>
<proteinExistence type="predicted"/>
<evidence type="ECO:0000256" key="1">
    <source>
        <dbReference type="SAM" id="MobiDB-lite"/>
    </source>
</evidence>
<gene>
    <name evidence="2" type="ORF">DWW07_08295</name>
</gene>
<feature type="region of interest" description="Disordered" evidence="1">
    <location>
        <begin position="1"/>
        <end position="21"/>
    </location>
</feature>